<sequence>MHDPLLAALSRLQINDKKTKKTREKRRRSLPSPKEELIPGLVPPSIKVVHRATKVKRESLPPSGDEDEPMETRPNSRLAGQFWDLDL</sequence>
<comment type="caution">
    <text evidence="2">The sequence shown here is derived from an EMBL/GenBank/DDBJ whole genome shotgun (WGS) entry which is preliminary data.</text>
</comment>
<protein>
    <submittedName>
        <fullName evidence="2">Uncharacterized protein</fullName>
    </submittedName>
</protein>
<gene>
    <name evidence="2" type="ORF">QCA50_010841</name>
</gene>
<dbReference type="Proteomes" id="UP001385951">
    <property type="component" value="Unassembled WGS sequence"/>
</dbReference>
<accession>A0AAW0G4E0</accession>
<proteinExistence type="predicted"/>
<evidence type="ECO:0000256" key="1">
    <source>
        <dbReference type="SAM" id="MobiDB-lite"/>
    </source>
</evidence>
<dbReference type="AlphaFoldDB" id="A0AAW0G4E0"/>
<feature type="region of interest" description="Disordered" evidence="1">
    <location>
        <begin position="1"/>
        <end position="39"/>
    </location>
</feature>
<feature type="region of interest" description="Disordered" evidence="1">
    <location>
        <begin position="53"/>
        <end position="87"/>
    </location>
</feature>
<keyword evidence="3" id="KW-1185">Reference proteome</keyword>
<feature type="compositionally biased region" description="Basic residues" evidence="1">
    <location>
        <begin position="18"/>
        <end position="29"/>
    </location>
</feature>
<organism evidence="2 3">
    <name type="scientific">Cerrena zonata</name>
    <dbReference type="NCBI Taxonomy" id="2478898"/>
    <lineage>
        <taxon>Eukaryota</taxon>
        <taxon>Fungi</taxon>
        <taxon>Dikarya</taxon>
        <taxon>Basidiomycota</taxon>
        <taxon>Agaricomycotina</taxon>
        <taxon>Agaricomycetes</taxon>
        <taxon>Polyporales</taxon>
        <taxon>Cerrenaceae</taxon>
        <taxon>Cerrena</taxon>
    </lineage>
</organism>
<reference evidence="2 3" key="1">
    <citation type="submission" date="2022-09" db="EMBL/GenBank/DDBJ databases">
        <authorList>
            <person name="Palmer J.M."/>
        </authorList>
    </citation>
    <scope>NUCLEOTIDE SEQUENCE [LARGE SCALE GENOMIC DNA]</scope>
    <source>
        <strain evidence="2 3">DSM 7382</strain>
    </source>
</reference>
<evidence type="ECO:0000313" key="2">
    <source>
        <dbReference type="EMBL" id="KAK7686030.1"/>
    </source>
</evidence>
<dbReference type="EMBL" id="JASBNA010000018">
    <property type="protein sequence ID" value="KAK7686030.1"/>
    <property type="molecule type" value="Genomic_DNA"/>
</dbReference>
<name>A0AAW0G4E0_9APHY</name>
<evidence type="ECO:0000313" key="3">
    <source>
        <dbReference type="Proteomes" id="UP001385951"/>
    </source>
</evidence>